<protein>
    <recommendedName>
        <fullName evidence="1">RNA-directed DNA polymerase</fullName>
        <ecNumber evidence="1">2.7.7.49</ecNumber>
    </recommendedName>
</protein>
<dbReference type="InterPro" id="IPR000477">
    <property type="entry name" value="RT_dom"/>
</dbReference>
<dbReference type="GO" id="GO:0046872">
    <property type="term" value="F:metal ion binding"/>
    <property type="evidence" value="ECO:0007669"/>
    <property type="project" value="UniProtKB-KW"/>
</dbReference>
<dbReference type="SUPFAM" id="SSF56672">
    <property type="entry name" value="DNA/RNA polymerases"/>
    <property type="match status" value="1"/>
</dbReference>
<evidence type="ECO:0000259" key="18">
    <source>
        <dbReference type="PROSITE" id="PS50878"/>
    </source>
</evidence>
<dbReference type="SUPFAM" id="SSF53098">
    <property type="entry name" value="Ribonuclease H-like"/>
    <property type="match status" value="1"/>
</dbReference>
<dbReference type="FunFam" id="3.30.420.10:FF:000032">
    <property type="entry name" value="Retrovirus-related Pol polyprotein from transposon 297-like Protein"/>
    <property type="match status" value="1"/>
</dbReference>
<dbReference type="Gene3D" id="3.30.70.270">
    <property type="match status" value="2"/>
</dbReference>
<dbReference type="FunFam" id="3.30.70.270:FF:000020">
    <property type="entry name" value="Transposon Tf2-6 polyprotein-like Protein"/>
    <property type="match status" value="1"/>
</dbReference>
<evidence type="ECO:0000256" key="15">
    <source>
        <dbReference type="ARBA" id="ARBA00023125"/>
    </source>
</evidence>
<evidence type="ECO:0000259" key="19">
    <source>
        <dbReference type="PROSITE" id="PS50994"/>
    </source>
</evidence>
<dbReference type="Gene3D" id="2.40.50.40">
    <property type="match status" value="1"/>
</dbReference>
<evidence type="ECO:0000256" key="16">
    <source>
        <dbReference type="ARBA" id="ARBA00023172"/>
    </source>
</evidence>
<dbReference type="GO" id="GO:0006508">
    <property type="term" value="P:proteolysis"/>
    <property type="evidence" value="ECO:0007669"/>
    <property type="project" value="UniProtKB-KW"/>
</dbReference>
<dbReference type="Pfam" id="PF17917">
    <property type="entry name" value="RT_RNaseH"/>
    <property type="match status" value="1"/>
</dbReference>
<dbReference type="CDD" id="cd00303">
    <property type="entry name" value="retropepsin_like"/>
    <property type="match status" value="1"/>
</dbReference>
<keyword evidence="13" id="KW-0695">RNA-directed DNA polymerase</keyword>
<dbReference type="PROSITE" id="PS50994">
    <property type="entry name" value="INTEGRASE"/>
    <property type="match status" value="1"/>
</dbReference>
<dbReference type="GO" id="GO:0003723">
    <property type="term" value="F:RNA binding"/>
    <property type="evidence" value="ECO:0007669"/>
    <property type="project" value="UniProtKB-KW"/>
</dbReference>
<keyword evidence="2" id="KW-0645">Protease</keyword>
<comment type="caution">
    <text evidence="20">The sequence shown here is derived from an EMBL/GenBank/DDBJ whole genome shotgun (WGS) entry which is preliminary data.</text>
</comment>
<keyword evidence="3" id="KW-0808">Transferase</keyword>
<dbReference type="Gene3D" id="3.10.10.10">
    <property type="entry name" value="HIV Type 1 Reverse Transcriptase, subunit A, domain 1"/>
    <property type="match status" value="1"/>
</dbReference>
<evidence type="ECO:0000256" key="4">
    <source>
        <dbReference type="ARBA" id="ARBA00022695"/>
    </source>
</evidence>
<organism evidence="20 21">
    <name type="scientific">Pyrrhoderma noxium</name>
    <dbReference type="NCBI Taxonomy" id="2282107"/>
    <lineage>
        <taxon>Eukaryota</taxon>
        <taxon>Fungi</taxon>
        <taxon>Dikarya</taxon>
        <taxon>Basidiomycota</taxon>
        <taxon>Agaricomycotina</taxon>
        <taxon>Agaricomycetes</taxon>
        <taxon>Hymenochaetales</taxon>
        <taxon>Hymenochaetaceae</taxon>
        <taxon>Pyrrhoderma</taxon>
    </lineage>
</organism>
<keyword evidence="4" id="KW-0548">Nucleotidyltransferase</keyword>
<dbReference type="Pfam" id="PF00078">
    <property type="entry name" value="RVT_1"/>
    <property type="match status" value="1"/>
</dbReference>
<dbReference type="SMART" id="SM00298">
    <property type="entry name" value="CHROMO"/>
    <property type="match status" value="1"/>
</dbReference>
<keyword evidence="14" id="KW-0239">DNA-directed DNA polymerase</keyword>
<keyword evidence="21" id="KW-1185">Reference proteome</keyword>
<keyword evidence="7" id="KW-0064">Aspartyl protease</keyword>
<evidence type="ECO:0000313" key="21">
    <source>
        <dbReference type="Proteomes" id="UP000217199"/>
    </source>
</evidence>
<keyword evidence="8" id="KW-0255">Endonuclease</keyword>
<dbReference type="Pfam" id="PF17921">
    <property type="entry name" value="Integrase_H2C2"/>
    <property type="match status" value="1"/>
</dbReference>
<dbReference type="InParanoid" id="A0A286U8V6"/>
<feature type="domain" description="Reverse transcriptase" evidence="18">
    <location>
        <begin position="226"/>
        <end position="406"/>
    </location>
</feature>
<evidence type="ECO:0000259" key="17">
    <source>
        <dbReference type="PROSITE" id="PS50013"/>
    </source>
</evidence>
<dbReference type="GO" id="GO:0005634">
    <property type="term" value="C:nucleus"/>
    <property type="evidence" value="ECO:0007669"/>
    <property type="project" value="UniProtKB-ARBA"/>
</dbReference>
<dbReference type="Pfam" id="PF08284">
    <property type="entry name" value="RVP_2"/>
    <property type="match status" value="1"/>
</dbReference>
<keyword evidence="6" id="KW-0479">Metal-binding</keyword>
<dbReference type="STRING" id="2282107.A0A286U8V6"/>
<dbReference type="GO" id="GO:0003887">
    <property type="term" value="F:DNA-directed DNA polymerase activity"/>
    <property type="evidence" value="ECO:0007669"/>
    <property type="project" value="UniProtKB-KW"/>
</dbReference>
<dbReference type="InterPro" id="IPR016197">
    <property type="entry name" value="Chromo-like_dom_sf"/>
</dbReference>
<keyword evidence="15" id="KW-0238">DNA-binding</keyword>
<dbReference type="InterPro" id="IPR043502">
    <property type="entry name" value="DNA/RNA_pol_sf"/>
</dbReference>
<dbReference type="EC" id="2.7.7.49" evidence="1"/>
<proteinExistence type="predicted"/>
<dbReference type="Gene3D" id="3.10.20.370">
    <property type="match status" value="1"/>
</dbReference>
<dbReference type="OrthoDB" id="3341476at2759"/>
<dbReference type="GO" id="GO:0004190">
    <property type="term" value="F:aspartic-type endopeptidase activity"/>
    <property type="evidence" value="ECO:0007669"/>
    <property type="project" value="UniProtKB-KW"/>
</dbReference>
<dbReference type="GO" id="GO:0006310">
    <property type="term" value="P:DNA recombination"/>
    <property type="evidence" value="ECO:0007669"/>
    <property type="project" value="UniProtKB-KW"/>
</dbReference>
<dbReference type="Gene3D" id="3.30.420.10">
    <property type="entry name" value="Ribonuclease H-like superfamily/Ribonuclease H"/>
    <property type="match status" value="1"/>
</dbReference>
<evidence type="ECO:0000256" key="1">
    <source>
        <dbReference type="ARBA" id="ARBA00012493"/>
    </source>
</evidence>
<dbReference type="GO" id="GO:0015074">
    <property type="term" value="P:DNA integration"/>
    <property type="evidence" value="ECO:0007669"/>
    <property type="project" value="UniProtKB-KW"/>
</dbReference>
<dbReference type="GO" id="GO:0003964">
    <property type="term" value="F:RNA-directed DNA polymerase activity"/>
    <property type="evidence" value="ECO:0007669"/>
    <property type="project" value="UniProtKB-KW"/>
</dbReference>
<feature type="domain" description="Integrase catalytic" evidence="19">
    <location>
        <begin position="800"/>
        <end position="960"/>
    </location>
</feature>
<evidence type="ECO:0000256" key="11">
    <source>
        <dbReference type="ARBA" id="ARBA00022884"/>
    </source>
</evidence>
<dbReference type="FunCoup" id="A0A286U8V6">
    <property type="interactions" value="2"/>
</dbReference>
<keyword evidence="9" id="KW-0378">Hydrolase</keyword>
<dbReference type="InterPro" id="IPR056924">
    <property type="entry name" value="SH3_Tf2-1"/>
</dbReference>
<dbReference type="Pfam" id="PF24626">
    <property type="entry name" value="SH3_Tf2-1"/>
    <property type="match status" value="1"/>
</dbReference>
<evidence type="ECO:0000256" key="14">
    <source>
        <dbReference type="ARBA" id="ARBA00022932"/>
    </source>
</evidence>
<feature type="domain" description="Chromo" evidence="17">
    <location>
        <begin position="1099"/>
        <end position="1155"/>
    </location>
</feature>
<dbReference type="InterPro" id="IPR000953">
    <property type="entry name" value="Chromo/chromo_shadow_dom"/>
</dbReference>
<dbReference type="InterPro" id="IPR043128">
    <property type="entry name" value="Rev_trsase/Diguanyl_cyclase"/>
</dbReference>
<dbReference type="InterPro" id="IPR021109">
    <property type="entry name" value="Peptidase_aspartic_dom_sf"/>
</dbReference>
<dbReference type="EMBL" id="NBII01000008">
    <property type="protein sequence ID" value="PAV16021.1"/>
    <property type="molecule type" value="Genomic_DNA"/>
</dbReference>
<sequence>MLRSPDVQVSRVIVCDPNTSALTIPITINTKDKSIETTALIDCGAEGTFIHKELVKQHQLPTYALNRPIIARNVDNTINKEGVITRYTKLNLGLNTTDERLLITNTGKSPIILGLPWLKQVNPQIDWANGSIELPEHVLQSLAISKVTFATTLAQNVKDNEPHTIPPEYRDFKDVFDKAQTNQLPPSRSYDHAIELKSDFVPKNCKVYPLTLKEEEALDIFLQENLEKGFIRPSTSPQASPFFFVGKKDGTLRPIQDYRLLNEATIKNTYPLPLVSDLLDQIKGYKFFTKLDLRNGYNNIRIKDGDQWKAAFKTARGLYEPMVMYFGLCNSPATFQAFMDDVFHEQKQKGGLLIYMDDLLIMGQTIIELQERTKEILQVCRNHRLSIKIEKCVFHRQEVEYLGLIIKPNHIATDPTKLKGILEWPLPKKPKDIHRFLGFCGFYRKFIQGYSQITRPLEKLKQVKAIWEWSKEAQQVFDTLKERFSNPSMLLVPDKTKPFILETDASLEAWGAVLRQYDHNGELKACSYLSKAFNSAERNYQIYDRELLAIVRALETWRHYLLGTPHPVTIWCDHQNLTYYKNPQKLTPRQRRWHLFLSQFNIHIMHVPGTKMIQSDALSRWPGYNQTEEEEKITMLPENTFGHDLDPDYLIGDNYGYSNDGDIIQISAIDTELQQKIKKSLEEDQIAQQVIKGLTEKELTPLKQELAGWKYNDELLSFKNRTYIPANLELKQELLKLYHDLPSQGHPGIFGTITNIQRYFWWPGMHAFVKSYVQGCALCQQMKVNTHPSAPPLAPIKADPHAYPFSTVTMDFITDLPESNGYNALYVVVDHDLTKAIVLIPCTKTIDAIGTAKLYHDNVYRRFGLPNRIISDRGPQFSSQVFQEMNKRLGVISSMSTAFHPQTDGQTERTNQEIEAYLRIYCSNHPETWTEHLPLMEFSHNNRIHSVTKQTPFSLLLGYQPRAIPHVTKDTNIPSLSERLKQLNQQRSEALAAHELAHALMAQRIQSKFKPFKEGDLVWLEAKNINLGVLHRKLKPKREGPFPITKVISPWAYKLQLPEQWKIFPVFHACLLSPYKTTEAHGPSYSEPPPDIIEGEEEYEIEAIVGHSLKNVRKPRKFLVKWLGYPSSENTWYKPEELSHANEILDEYKKTHNLL</sequence>
<reference evidence="20 21" key="1">
    <citation type="journal article" date="2017" name="Mol. Ecol.">
        <title>Comparative and population genomic landscape of Phellinus noxius: A hypervariable fungus causing root rot in trees.</title>
        <authorList>
            <person name="Chung C.L."/>
            <person name="Lee T.J."/>
            <person name="Akiba M."/>
            <person name="Lee H.H."/>
            <person name="Kuo T.H."/>
            <person name="Liu D."/>
            <person name="Ke H.M."/>
            <person name="Yokoi T."/>
            <person name="Roa M.B."/>
            <person name="Lu M.J."/>
            <person name="Chang Y.Y."/>
            <person name="Ann P.J."/>
            <person name="Tsai J.N."/>
            <person name="Chen C.Y."/>
            <person name="Tzean S.S."/>
            <person name="Ota Y."/>
            <person name="Hattori T."/>
            <person name="Sahashi N."/>
            <person name="Liou R.F."/>
            <person name="Kikuchi T."/>
            <person name="Tsai I.J."/>
        </authorList>
    </citation>
    <scope>NUCLEOTIDE SEQUENCE [LARGE SCALE GENOMIC DNA]</scope>
    <source>
        <strain evidence="20 21">FFPRI411160</strain>
    </source>
</reference>
<dbReference type="SUPFAM" id="SSF54160">
    <property type="entry name" value="Chromo domain-like"/>
    <property type="match status" value="1"/>
</dbReference>
<dbReference type="GO" id="GO:0003677">
    <property type="term" value="F:DNA binding"/>
    <property type="evidence" value="ECO:0007669"/>
    <property type="project" value="UniProtKB-KW"/>
</dbReference>
<dbReference type="PROSITE" id="PS50878">
    <property type="entry name" value="RT_POL"/>
    <property type="match status" value="1"/>
</dbReference>
<dbReference type="PANTHER" id="PTHR37984:SF5">
    <property type="entry name" value="PROTEIN NYNRIN-LIKE"/>
    <property type="match status" value="1"/>
</dbReference>
<dbReference type="FunFam" id="3.10.20.370:FF:000001">
    <property type="entry name" value="Retrovirus-related Pol polyprotein from transposon 17.6-like protein"/>
    <property type="match status" value="1"/>
</dbReference>
<keyword evidence="10" id="KW-0460">Magnesium</keyword>
<dbReference type="InterPro" id="IPR041588">
    <property type="entry name" value="Integrase_H2C2"/>
</dbReference>
<dbReference type="Pfam" id="PF00385">
    <property type="entry name" value="Chromo"/>
    <property type="match status" value="1"/>
</dbReference>
<dbReference type="GO" id="GO:0004519">
    <property type="term" value="F:endonuclease activity"/>
    <property type="evidence" value="ECO:0007669"/>
    <property type="project" value="UniProtKB-KW"/>
</dbReference>
<dbReference type="PROSITE" id="PS50013">
    <property type="entry name" value="CHROMO_2"/>
    <property type="match status" value="1"/>
</dbReference>
<dbReference type="SUPFAM" id="SSF50630">
    <property type="entry name" value="Acid proteases"/>
    <property type="match status" value="1"/>
</dbReference>
<keyword evidence="12" id="KW-0229">DNA integration</keyword>
<dbReference type="CDD" id="cd01647">
    <property type="entry name" value="RT_LTR"/>
    <property type="match status" value="1"/>
</dbReference>
<dbReference type="InterPro" id="IPR001584">
    <property type="entry name" value="Integrase_cat-core"/>
</dbReference>
<keyword evidence="11" id="KW-0694">RNA-binding</keyword>
<evidence type="ECO:0000256" key="7">
    <source>
        <dbReference type="ARBA" id="ARBA00022750"/>
    </source>
</evidence>
<name>A0A286U8V6_9AGAM</name>
<dbReference type="Gene3D" id="1.10.340.70">
    <property type="match status" value="1"/>
</dbReference>
<keyword evidence="5" id="KW-0540">Nuclease</keyword>
<dbReference type="InterPro" id="IPR036397">
    <property type="entry name" value="RNaseH_sf"/>
</dbReference>
<dbReference type="GO" id="GO:0006338">
    <property type="term" value="P:chromatin remodeling"/>
    <property type="evidence" value="ECO:0007669"/>
    <property type="project" value="UniProtKB-ARBA"/>
</dbReference>
<dbReference type="InterPro" id="IPR012337">
    <property type="entry name" value="RNaseH-like_sf"/>
</dbReference>
<evidence type="ECO:0000256" key="13">
    <source>
        <dbReference type="ARBA" id="ARBA00022918"/>
    </source>
</evidence>
<evidence type="ECO:0000256" key="10">
    <source>
        <dbReference type="ARBA" id="ARBA00022842"/>
    </source>
</evidence>
<evidence type="ECO:0000256" key="2">
    <source>
        <dbReference type="ARBA" id="ARBA00022670"/>
    </source>
</evidence>
<dbReference type="InterPro" id="IPR050951">
    <property type="entry name" value="Retrovirus_Pol_polyprotein"/>
</dbReference>
<evidence type="ECO:0000313" key="20">
    <source>
        <dbReference type="EMBL" id="PAV16021.1"/>
    </source>
</evidence>
<dbReference type="PANTHER" id="PTHR37984">
    <property type="entry name" value="PROTEIN CBG26694"/>
    <property type="match status" value="1"/>
</dbReference>
<dbReference type="Proteomes" id="UP000217199">
    <property type="component" value="Unassembled WGS sequence"/>
</dbReference>
<evidence type="ECO:0000256" key="6">
    <source>
        <dbReference type="ARBA" id="ARBA00022723"/>
    </source>
</evidence>
<dbReference type="CDD" id="cd09274">
    <property type="entry name" value="RNase_HI_RT_Ty3"/>
    <property type="match status" value="1"/>
</dbReference>
<evidence type="ECO:0000256" key="3">
    <source>
        <dbReference type="ARBA" id="ARBA00022679"/>
    </source>
</evidence>
<dbReference type="AlphaFoldDB" id="A0A286U8V6"/>
<dbReference type="InterPro" id="IPR041373">
    <property type="entry name" value="RT_RNaseH"/>
</dbReference>
<evidence type="ECO:0000256" key="12">
    <source>
        <dbReference type="ARBA" id="ARBA00022908"/>
    </source>
</evidence>
<evidence type="ECO:0000256" key="8">
    <source>
        <dbReference type="ARBA" id="ARBA00022759"/>
    </source>
</evidence>
<gene>
    <name evidence="20" type="ORF">PNOK_0764100</name>
</gene>
<dbReference type="Pfam" id="PF00665">
    <property type="entry name" value="rve"/>
    <property type="match status" value="1"/>
</dbReference>
<evidence type="ECO:0000256" key="9">
    <source>
        <dbReference type="ARBA" id="ARBA00022801"/>
    </source>
</evidence>
<dbReference type="Gene3D" id="2.40.70.10">
    <property type="entry name" value="Acid Proteases"/>
    <property type="match status" value="1"/>
</dbReference>
<keyword evidence="16" id="KW-0233">DNA recombination</keyword>
<accession>A0A286U8V6</accession>
<evidence type="ECO:0000256" key="5">
    <source>
        <dbReference type="ARBA" id="ARBA00022722"/>
    </source>
</evidence>
<dbReference type="InterPro" id="IPR023780">
    <property type="entry name" value="Chromo_domain"/>
</dbReference>